<dbReference type="SUPFAM" id="SSF116734">
    <property type="entry name" value="DNA methylase specificity domain"/>
    <property type="match status" value="2"/>
</dbReference>
<sequence>MTFPATWKTYKLGELAQYINGRAFKPEDWGTTGLPIVRIQNLNDPEKPFNYFSGSFMEKHRIDSGDVLLSWSGTPGTSFGCFIWDRGEALLNQHIFKVIIQQDVILPEYFVYATNSRLDEMIDLAHGAAGLRHITKAKLEQIEIPVPSLDEQGRIVTRINDCMARVEEIETLRASSQLQQQYLSASLIESELHPDLVDSEGWATRIVGDLVTTVRNGRSIAQDTEGRADGAVLTLTAVRSVDLGVGYEKPIVLPDTVAQQFDIDAGDVFVSRANTIELVGLAAVAMEKPERRLIYPDLLIKLKADRSQVLPRYLAYALRSAGARKQIKARALGSSQTMVKISGERLREVSIPVPSLAQQEQIIIRLDAAHELIGQLQSESQSGEIEALRGAVLRKAFAGEL</sequence>
<feature type="domain" description="Type I restriction modification DNA specificity" evidence="4">
    <location>
        <begin position="200"/>
        <end position="371"/>
    </location>
</feature>
<keyword evidence="2" id="KW-0680">Restriction system</keyword>
<dbReference type="Gene3D" id="3.90.220.20">
    <property type="entry name" value="DNA methylase specificity domains"/>
    <property type="match status" value="2"/>
</dbReference>
<reference evidence="6" key="1">
    <citation type="submission" date="2018-06" db="EMBL/GenBank/DDBJ databases">
        <authorList>
            <person name="Feng T."/>
            <person name="Jeon C.O."/>
        </authorList>
    </citation>
    <scope>NUCLEOTIDE SEQUENCE [LARGE SCALE GENOMIC DNA]</scope>
    <source>
        <strain evidence="6">S23</strain>
    </source>
</reference>
<accession>A0A370NQG2</accession>
<dbReference type="Pfam" id="PF01420">
    <property type="entry name" value="Methylase_S"/>
    <property type="match status" value="2"/>
</dbReference>
<proteinExistence type="inferred from homology"/>
<evidence type="ECO:0000313" key="6">
    <source>
        <dbReference type="Proteomes" id="UP000255165"/>
    </source>
</evidence>
<dbReference type="GO" id="GO:0009307">
    <property type="term" value="P:DNA restriction-modification system"/>
    <property type="evidence" value="ECO:0007669"/>
    <property type="project" value="UniProtKB-KW"/>
</dbReference>
<gene>
    <name evidence="5" type="ORF">DN412_24165</name>
</gene>
<comment type="caution">
    <text evidence="5">The sequence shown here is derived from an EMBL/GenBank/DDBJ whole genome shotgun (WGS) entry which is preliminary data.</text>
</comment>
<keyword evidence="3" id="KW-0238">DNA-binding</keyword>
<name>A0A370NQG2_9BURK</name>
<dbReference type="AlphaFoldDB" id="A0A370NQG2"/>
<dbReference type="PANTHER" id="PTHR43140:SF1">
    <property type="entry name" value="TYPE I RESTRICTION ENZYME ECOKI SPECIFICITY SUBUNIT"/>
    <property type="match status" value="1"/>
</dbReference>
<organism evidence="5 6">
    <name type="scientific">Cupriavidus lacunae</name>
    <dbReference type="NCBI Taxonomy" id="2666307"/>
    <lineage>
        <taxon>Bacteria</taxon>
        <taxon>Pseudomonadati</taxon>
        <taxon>Pseudomonadota</taxon>
        <taxon>Betaproteobacteria</taxon>
        <taxon>Burkholderiales</taxon>
        <taxon>Burkholderiaceae</taxon>
        <taxon>Cupriavidus</taxon>
    </lineage>
</organism>
<dbReference type="InterPro" id="IPR051212">
    <property type="entry name" value="Type-I_RE_S_subunit"/>
</dbReference>
<protein>
    <recommendedName>
        <fullName evidence="4">Type I restriction modification DNA specificity domain-containing protein</fullName>
    </recommendedName>
</protein>
<evidence type="ECO:0000256" key="1">
    <source>
        <dbReference type="ARBA" id="ARBA00010923"/>
    </source>
</evidence>
<dbReference type="EMBL" id="QKWJ01000035">
    <property type="protein sequence ID" value="RDK07773.1"/>
    <property type="molecule type" value="Genomic_DNA"/>
</dbReference>
<dbReference type="RefSeq" id="WP_115213901.1">
    <property type="nucleotide sequence ID" value="NZ_QKWJ01000035.1"/>
</dbReference>
<comment type="similarity">
    <text evidence="1">Belongs to the type-I restriction system S methylase family.</text>
</comment>
<dbReference type="PANTHER" id="PTHR43140">
    <property type="entry name" value="TYPE-1 RESTRICTION ENZYME ECOKI SPECIFICITY PROTEIN"/>
    <property type="match status" value="1"/>
</dbReference>
<dbReference type="Proteomes" id="UP000255165">
    <property type="component" value="Unassembled WGS sequence"/>
</dbReference>
<dbReference type="InterPro" id="IPR000055">
    <property type="entry name" value="Restrct_endonuc_typeI_TRD"/>
</dbReference>
<evidence type="ECO:0000313" key="5">
    <source>
        <dbReference type="EMBL" id="RDK07773.1"/>
    </source>
</evidence>
<dbReference type="GO" id="GO:0003677">
    <property type="term" value="F:DNA binding"/>
    <property type="evidence" value="ECO:0007669"/>
    <property type="project" value="UniProtKB-KW"/>
</dbReference>
<dbReference type="CDD" id="cd17261">
    <property type="entry name" value="RMtype1_S_EcoKI-TRD2-CR2_like"/>
    <property type="match status" value="1"/>
</dbReference>
<evidence type="ECO:0000256" key="2">
    <source>
        <dbReference type="ARBA" id="ARBA00022747"/>
    </source>
</evidence>
<keyword evidence="6" id="KW-1185">Reference proteome</keyword>
<dbReference type="InterPro" id="IPR044946">
    <property type="entry name" value="Restrct_endonuc_typeI_TRD_sf"/>
</dbReference>
<dbReference type="CDD" id="cd17254">
    <property type="entry name" value="RMtype1_S_FclI-TRD1-CR1_like"/>
    <property type="match status" value="1"/>
</dbReference>
<evidence type="ECO:0000259" key="4">
    <source>
        <dbReference type="Pfam" id="PF01420"/>
    </source>
</evidence>
<evidence type="ECO:0000256" key="3">
    <source>
        <dbReference type="ARBA" id="ARBA00023125"/>
    </source>
</evidence>
<feature type="domain" description="Type I restriction modification DNA specificity" evidence="4">
    <location>
        <begin position="4"/>
        <end position="170"/>
    </location>
</feature>